<name>A0A128A4F4_9ARCH</name>
<keyword evidence="2" id="KW-1185">Reference proteome</keyword>
<dbReference type="AlphaFoldDB" id="A0A128A4F4"/>
<evidence type="ECO:0000313" key="1">
    <source>
        <dbReference type="EMBL" id="CUR52246.1"/>
    </source>
</evidence>
<dbReference type="Proteomes" id="UP000196239">
    <property type="component" value="Chromosome 1"/>
</dbReference>
<dbReference type="EMBL" id="LN890280">
    <property type="protein sequence ID" value="CUR52246.1"/>
    <property type="molecule type" value="Genomic_DNA"/>
</dbReference>
<gene>
    <name evidence="1" type="ORF">NDEV_1481</name>
</gene>
<accession>A0A128A4F4</accession>
<reference evidence="2" key="1">
    <citation type="submission" date="2015-10" db="EMBL/GenBank/DDBJ databases">
        <authorList>
            <person name="Lehtovirta-Morley L.E."/>
            <person name="Vieille C."/>
        </authorList>
    </citation>
    <scope>NUCLEOTIDE SEQUENCE [LARGE SCALE GENOMIC DNA]</scope>
</reference>
<dbReference type="KEGG" id="ndv:NDEV_1481"/>
<protein>
    <submittedName>
        <fullName evidence="1">Uncharacterized protein</fullName>
    </submittedName>
</protein>
<evidence type="ECO:0000313" key="2">
    <source>
        <dbReference type="Proteomes" id="UP000196239"/>
    </source>
</evidence>
<proteinExistence type="predicted"/>
<sequence length="55" mass="6591">MEKTRQKTNEPYTWDINGEDYYWIIISENVQDLPSELNTQKNIICKTNQNESKIL</sequence>
<organism evidence="1 2">
    <name type="scientific">Nitrosotalea devaniterrae</name>
    <dbReference type="NCBI Taxonomy" id="1078905"/>
    <lineage>
        <taxon>Archaea</taxon>
        <taxon>Nitrososphaerota</taxon>
        <taxon>Nitrososphaeria</taxon>
        <taxon>Nitrosotaleales</taxon>
        <taxon>Nitrosotaleaceae</taxon>
        <taxon>Nitrosotalea</taxon>
    </lineage>
</organism>